<dbReference type="InterPro" id="IPR051202">
    <property type="entry name" value="Peptidase_C40"/>
</dbReference>
<dbReference type="RefSeq" id="WP_076174872.1">
    <property type="nucleotide sequence ID" value="NZ_MRTP01000013.1"/>
</dbReference>
<gene>
    <name evidence="7" type="ORF">BK138_28870</name>
</gene>
<dbReference type="GO" id="GO:0008234">
    <property type="term" value="F:cysteine-type peptidase activity"/>
    <property type="evidence" value="ECO:0007669"/>
    <property type="project" value="UniProtKB-KW"/>
</dbReference>
<keyword evidence="4" id="KW-0788">Thiol protease</keyword>
<dbReference type="Gene3D" id="3.90.1720.10">
    <property type="entry name" value="endopeptidase domain like (from Nostoc punctiforme)"/>
    <property type="match status" value="1"/>
</dbReference>
<accession>A0A1R1ECK8</accession>
<evidence type="ECO:0000256" key="2">
    <source>
        <dbReference type="ARBA" id="ARBA00022670"/>
    </source>
</evidence>
<dbReference type="AlphaFoldDB" id="A0A1R1ECK8"/>
<dbReference type="GO" id="GO:0006508">
    <property type="term" value="P:proteolysis"/>
    <property type="evidence" value="ECO:0007669"/>
    <property type="project" value="UniProtKB-KW"/>
</dbReference>
<dbReference type="InterPro" id="IPR026838">
    <property type="entry name" value="YheC/D"/>
</dbReference>
<protein>
    <recommendedName>
        <fullName evidence="6">NlpC/P60 domain-containing protein</fullName>
    </recommendedName>
</protein>
<feature type="coiled-coil region" evidence="5">
    <location>
        <begin position="258"/>
        <end position="285"/>
    </location>
</feature>
<comment type="caution">
    <text evidence="7">The sequence shown here is derived from an EMBL/GenBank/DDBJ whole genome shotgun (WGS) entry which is preliminary data.</text>
</comment>
<evidence type="ECO:0000259" key="6">
    <source>
        <dbReference type="PROSITE" id="PS51935"/>
    </source>
</evidence>
<evidence type="ECO:0000256" key="3">
    <source>
        <dbReference type="ARBA" id="ARBA00022801"/>
    </source>
</evidence>
<proteinExistence type="inferred from homology"/>
<name>A0A1R1ECK8_9BACL</name>
<comment type="similarity">
    <text evidence="1">Belongs to the peptidase C40 family.</text>
</comment>
<reference evidence="7 8" key="1">
    <citation type="submission" date="2016-11" db="EMBL/GenBank/DDBJ databases">
        <title>Paenibacillus species isolates.</title>
        <authorList>
            <person name="Beno S.M."/>
        </authorList>
    </citation>
    <scope>NUCLEOTIDE SEQUENCE [LARGE SCALE GENOMIC DNA]</scope>
    <source>
        <strain evidence="7 8">FSL R5-0378</strain>
    </source>
</reference>
<evidence type="ECO:0000256" key="4">
    <source>
        <dbReference type="ARBA" id="ARBA00022807"/>
    </source>
</evidence>
<dbReference type="Pfam" id="PF14398">
    <property type="entry name" value="ATPgrasp_YheCD"/>
    <property type="match status" value="1"/>
</dbReference>
<sequence length="503" mass="57101">MNTTLGLMSAKTAGRSHFLPYVEAANEAGFKRLILFAPEDVNLARRKITGYTYQKHKWVRTVQGFPDLIYDIGHYRTIRGYQQAEEIKSFSRLPFLGDWLGNKWVVYQGLKASPEIAEHLVETELLIRAADGISMLEQHKALMLKPVSGESGTGIKRISLRKDMLIIEEDGGVCRGIKVESAGRYLDQLAAKGYMMQPALDLRVNSRSPWDCRALIQKDGLGSWSFTGLVVHVGQTSRLTTHPEHGGQTLEGYPFLAKRFGEEEAKRLYEQIRDLSRRVAEQLELYYNRSFAELGVDLAIGEDRSLYILEVNHKPGKPFMRTERDLELYLKSIRVPFQYAAYLAHTQAVVIPAAPPWSRDTSGCSRAELIEQIIQDGMAFYRTPYRFGAVPWSIDAFDCSSFMQFIFARNGLLLPRTSRQQSLLGYDVARKNLQRGDLLFFSVHSRTHKKGLERIGHVGIYLGGGRFLHSCKAGGVVVTELSDPYWNRLYIKGRRVIEEYSCS</sequence>
<dbReference type="EMBL" id="MRTP01000013">
    <property type="protein sequence ID" value="OMF49509.1"/>
    <property type="molecule type" value="Genomic_DNA"/>
</dbReference>
<feature type="domain" description="NlpC/P60" evidence="6">
    <location>
        <begin position="367"/>
        <end position="497"/>
    </location>
</feature>
<dbReference type="SUPFAM" id="SSF56059">
    <property type="entry name" value="Glutathione synthetase ATP-binding domain-like"/>
    <property type="match status" value="1"/>
</dbReference>
<dbReference type="PROSITE" id="PS51935">
    <property type="entry name" value="NLPC_P60"/>
    <property type="match status" value="1"/>
</dbReference>
<dbReference type="PANTHER" id="PTHR47053:SF1">
    <property type="entry name" value="MUREIN DD-ENDOPEPTIDASE MEPH-RELATED"/>
    <property type="match status" value="1"/>
</dbReference>
<evidence type="ECO:0000256" key="1">
    <source>
        <dbReference type="ARBA" id="ARBA00007074"/>
    </source>
</evidence>
<keyword evidence="8" id="KW-1185">Reference proteome</keyword>
<dbReference type="SUPFAM" id="SSF54001">
    <property type="entry name" value="Cysteine proteinases"/>
    <property type="match status" value="1"/>
</dbReference>
<dbReference type="Proteomes" id="UP000187172">
    <property type="component" value="Unassembled WGS sequence"/>
</dbReference>
<dbReference type="STRING" id="297318.BK138_28870"/>
<keyword evidence="5" id="KW-0175">Coiled coil</keyword>
<dbReference type="InterPro" id="IPR038765">
    <property type="entry name" value="Papain-like_cys_pep_sf"/>
</dbReference>
<keyword evidence="3" id="KW-0378">Hydrolase</keyword>
<organism evidence="7 8">
    <name type="scientific">Paenibacillus rhizosphaerae</name>
    <dbReference type="NCBI Taxonomy" id="297318"/>
    <lineage>
        <taxon>Bacteria</taxon>
        <taxon>Bacillati</taxon>
        <taxon>Bacillota</taxon>
        <taxon>Bacilli</taxon>
        <taxon>Bacillales</taxon>
        <taxon>Paenibacillaceae</taxon>
        <taxon>Paenibacillus</taxon>
    </lineage>
</organism>
<evidence type="ECO:0000313" key="8">
    <source>
        <dbReference type="Proteomes" id="UP000187172"/>
    </source>
</evidence>
<dbReference type="InterPro" id="IPR000064">
    <property type="entry name" value="NLP_P60_dom"/>
</dbReference>
<keyword evidence="2" id="KW-0645">Protease</keyword>
<dbReference type="PANTHER" id="PTHR47053">
    <property type="entry name" value="MUREIN DD-ENDOPEPTIDASE MEPH-RELATED"/>
    <property type="match status" value="1"/>
</dbReference>
<dbReference type="Pfam" id="PF00877">
    <property type="entry name" value="NLPC_P60"/>
    <property type="match status" value="1"/>
</dbReference>
<evidence type="ECO:0000313" key="7">
    <source>
        <dbReference type="EMBL" id="OMF49509.1"/>
    </source>
</evidence>
<evidence type="ECO:0000256" key="5">
    <source>
        <dbReference type="SAM" id="Coils"/>
    </source>
</evidence>